<dbReference type="InterPro" id="IPR027417">
    <property type="entry name" value="P-loop_NTPase"/>
</dbReference>
<dbReference type="Pfam" id="PF00004">
    <property type="entry name" value="AAA"/>
    <property type="match status" value="2"/>
</dbReference>
<dbReference type="GO" id="GO:0016887">
    <property type="term" value="F:ATP hydrolysis activity"/>
    <property type="evidence" value="ECO:0007669"/>
    <property type="project" value="InterPro"/>
</dbReference>
<feature type="domain" description="AAA+ ATPase" evidence="6">
    <location>
        <begin position="231"/>
        <end position="337"/>
    </location>
</feature>
<dbReference type="SMART" id="SM00382">
    <property type="entry name" value="AAA"/>
    <property type="match status" value="1"/>
</dbReference>
<dbReference type="InterPro" id="IPR003959">
    <property type="entry name" value="ATPase_AAA_core"/>
</dbReference>
<dbReference type="GO" id="GO:0006334">
    <property type="term" value="P:nucleosome assembly"/>
    <property type="evidence" value="ECO:0007669"/>
    <property type="project" value="TreeGrafter"/>
</dbReference>
<keyword evidence="3" id="KW-0067">ATP-binding</keyword>
<evidence type="ECO:0000256" key="3">
    <source>
        <dbReference type="ARBA" id="ARBA00022840"/>
    </source>
</evidence>
<dbReference type="PANTHER" id="PTHR23069">
    <property type="entry name" value="AAA DOMAIN-CONTAINING"/>
    <property type="match status" value="1"/>
</dbReference>
<dbReference type="AlphaFoldDB" id="A0A915J9N5"/>
<dbReference type="PANTHER" id="PTHR23069:SF0">
    <property type="entry name" value="TAT-BINDING HOMOLOG 7"/>
    <property type="match status" value="1"/>
</dbReference>
<dbReference type="Gene3D" id="3.40.50.300">
    <property type="entry name" value="P-loop containing nucleotide triphosphate hydrolases"/>
    <property type="match status" value="2"/>
</dbReference>
<evidence type="ECO:0000313" key="7">
    <source>
        <dbReference type="Proteomes" id="UP000887565"/>
    </source>
</evidence>
<feature type="compositionally biased region" description="Basic residues" evidence="5">
    <location>
        <begin position="102"/>
        <end position="119"/>
    </location>
</feature>
<organism evidence="7 8">
    <name type="scientific">Romanomermis culicivorax</name>
    <name type="common">Nematode worm</name>
    <dbReference type="NCBI Taxonomy" id="13658"/>
    <lineage>
        <taxon>Eukaryota</taxon>
        <taxon>Metazoa</taxon>
        <taxon>Ecdysozoa</taxon>
        <taxon>Nematoda</taxon>
        <taxon>Enoplea</taxon>
        <taxon>Dorylaimia</taxon>
        <taxon>Mermithida</taxon>
        <taxon>Mermithoidea</taxon>
        <taxon>Mermithidae</taxon>
        <taxon>Romanomermis</taxon>
    </lineage>
</organism>
<feature type="compositionally biased region" description="Low complexity" evidence="5">
    <location>
        <begin position="124"/>
        <end position="134"/>
    </location>
</feature>
<dbReference type="PROSITE" id="PS00674">
    <property type="entry name" value="AAA"/>
    <property type="match status" value="1"/>
</dbReference>
<feature type="region of interest" description="Disordered" evidence="5">
    <location>
        <begin position="92"/>
        <end position="142"/>
    </location>
</feature>
<dbReference type="GO" id="GO:0005634">
    <property type="term" value="C:nucleus"/>
    <property type="evidence" value="ECO:0007669"/>
    <property type="project" value="TreeGrafter"/>
</dbReference>
<evidence type="ECO:0000259" key="6">
    <source>
        <dbReference type="SMART" id="SM00382"/>
    </source>
</evidence>
<feature type="region of interest" description="Disordered" evidence="5">
    <location>
        <begin position="45"/>
        <end position="66"/>
    </location>
</feature>
<sequence>EVLDIYSRVKRRKRRISSNVYETAPHVEESSNQSSLMAAVETNRRTNLTPKKEPVAEMSTDGESSEEQMMQRRYFLREQKSAPQRFNYNVEPLKKRMDVSPAHKRIKHNYSSRRRRTFRRKLENAGSSSTSDTDASNDEKQFERRLAKSLDRSRNRFLPLNMPSNSSKLNGISRQRNISTAIGADLDPMSIDTTVGFKDIGGLKHHLQTLKEMILFPLIYPEIFEKFKITPPRGVLFYGTPGTGKTLVARALANECFKGEKKVSIFFDEIDGLAPIRSSRQDQIHSSIVSTLLALMDGLDQRGEIIVIGATNRLDAIDPALRRPGRFDRELLFKLPDQEARCQILKIHTSDWNPPLQNDFIETLSSKLVGYCGADIKGLCTEAALIALRKKFPQIYASEKRLQVDSSAVTVTVQDFETAIHHLVPSTKRGLNSVSRQLPVHLAPLLSQDLDRIVSKINEEFKNNKINNNKDGKSVEFSIDGDQSYSDILDIFKKKKAIFGQKMILCASGAEHGQTTYLAPAVFHILDHLPVFSLSLPQIFSSNYRAAEEAVSEFLFLSGKVIRHRACSLRDVAYALIEEEYDSEFEQQCEEIDKFRQERELGESADLPPAFVYVAPINIQNATNSNGTSATNSNERRSVENGANLVNKKDPDRAAAIVKKYKATRRLNLQKASNVDLSGLNSSRSDISASNLEKETFFDSDIDHHQKVAERNSITPKPSVAFDRYKFNRLIDTAVSLTNDWPIRRIEKLYTKIVRSIERHAASSDKNSLIEELESVLRSL</sequence>
<evidence type="ECO:0000256" key="1">
    <source>
        <dbReference type="ARBA" id="ARBA00006914"/>
    </source>
</evidence>
<reference evidence="8" key="1">
    <citation type="submission" date="2022-11" db="UniProtKB">
        <authorList>
            <consortium name="WormBaseParasite"/>
        </authorList>
    </citation>
    <scope>IDENTIFICATION</scope>
</reference>
<dbReference type="InterPro" id="IPR045199">
    <property type="entry name" value="ATAD2-like"/>
</dbReference>
<dbReference type="SUPFAM" id="SSF52540">
    <property type="entry name" value="P-loop containing nucleoside triphosphate hydrolases"/>
    <property type="match status" value="1"/>
</dbReference>
<dbReference type="InterPro" id="IPR003593">
    <property type="entry name" value="AAA+_ATPase"/>
</dbReference>
<evidence type="ECO:0000313" key="8">
    <source>
        <dbReference type="WBParaSite" id="nRc.2.0.1.t23189-RA"/>
    </source>
</evidence>
<dbReference type="Proteomes" id="UP000887565">
    <property type="component" value="Unplaced"/>
</dbReference>
<dbReference type="InterPro" id="IPR041569">
    <property type="entry name" value="AAA_lid_3"/>
</dbReference>
<dbReference type="GO" id="GO:0003682">
    <property type="term" value="F:chromatin binding"/>
    <property type="evidence" value="ECO:0007669"/>
    <property type="project" value="TreeGrafter"/>
</dbReference>
<keyword evidence="7" id="KW-1185">Reference proteome</keyword>
<evidence type="ECO:0000256" key="4">
    <source>
        <dbReference type="ARBA" id="ARBA00023117"/>
    </source>
</evidence>
<dbReference type="GO" id="GO:0006337">
    <property type="term" value="P:nucleosome disassembly"/>
    <property type="evidence" value="ECO:0007669"/>
    <property type="project" value="TreeGrafter"/>
</dbReference>
<protein>
    <submittedName>
        <fullName evidence="8">AAA+ ATPase domain-containing protein</fullName>
    </submittedName>
</protein>
<name>A0A915J9N5_ROMCU</name>
<dbReference type="GO" id="GO:0005524">
    <property type="term" value="F:ATP binding"/>
    <property type="evidence" value="ECO:0007669"/>
    <property type="project" value="UniProtKB-KW"/>
</dbReference>
<keyword evidence="2" id="KW-0547">Nucleotide-binding</keyword>
<comment type="similarity">
    <text evidence="1">Belongs to the AAA ATPase family.</text>
</comment>
<dbReference type="GO" id="GO:0045815">
    <property type="term" value="P:transcription initiation-coupled chromatin remodeling"/>
    <property type="evidence" value="ECO:0007669"/>
    <property type="project" value="TreeGrafter"/>
</dbReference>
<keyword evidence="4" id="KW-0103">Bromodomain</keyword>
<dbReference type="GO" id="GO:0042393">
    <property type="term" value="F:histone binding"/>
    <property type="evidence" value="ECO:0007669"/>
    <property type="project" value="TreeGrafter"/>
</dbReference>
<dbReference type="Gene3D" id="1.10.8.60">
    <property type="match status" value="1"/>
</dbReference>
<evidence type="ECO:0000256" key="5">
    <source>
        <dbReference type="SAM" id="MobiDB-lite"/>
    </source>
</evidence>
<dbReference type="FunFam" id="1.10.8.60:FF:000016">
    <property type="entry name" value="ATPase family AAA domain-containing protein 2B"/>
    <property type="match status" value="1"/>
</dbReference>
<accession>A0A915J9N5</accession>
<proteinExistence type="inferred from homology"/>
<dbReference type="Pfam" id="PF17862">
    <property type="entry name" value="AAA_lid_3"/>
    <property type="match status" value="1"/>
</dbReference>
<evidence type="ECO:0000256" key="2">
    <source>
        <dbReference type="ARBA" id="ARBA00022741"/>
    </source>
</evidence>
<dbReference type="InterPro" id="IPR003960">
    <property type="entry name" value="ATPase_AAA_CS"/>
</dbReference>
<dbReference type="WBParaSite" id="nRc.2.0.1.t23189-RA">
    <property type="protein sequence ID" value="nRc.2.0.1.t23189-RA"/>
    <property type="gene ID" value="nRc.2.0.1.g23189"/>
</dbReference>